<name>A0A2A9D209_9MICO</name>
<keyword evidence="2" id="KW-1185">Reference proteome</keyword>
<dbReference type="InterPro" id="IPR027910">
    <property type="entry name" value="YdiL_sf"/>
</dbReference>
<proteinExistence type="predicted"/>
<protein>
    <submittedName>
        <fullName evidence="1">Helix-turn-helix protein</fullName>
    </submittedName>
</protein>
<dbReference type="OrthoDB" id="5147056at2"/>
<evidence type="ECO:0000313" key="1">
    <source>
        <dbReference type="EMBL" id="PFG19890.1"/>
    </source>
</evidence>
<dbReference type="Proteomes" id="UP000224915">
    <property type="component" value="Unassembled WGS sequence"/>
</dbReference>
<dbReference type="InterPro" id="IPR010982">
    <property type="entry name" value="Lambda_DNA-bd_dom_sf"/>
</dbReference>
<gene>
    <name evidence="1" type="ORF">ATL40_1466</name>
</gene>
<dbReference type="EMBL" id="PDJD01000001">
    <property type="protein sequence ID" value="PFG19890.1"/>
    <property type="molecule type" value="Genomic_DNA"/>
</dbReference>
<accession>A0A2A9D209</accession>
<dbReference type="CDD" id="cd00093">
    <property type="entry name" value="HTH_XRE"/>
    <property type="match status" value="1"/>
</dbReference>
<dbReference type="AlphaFoldDB" id="A0A2A9D209"/>
<dbReference type="Pfam" id="PF13560">
    <property type="entry name" value="HTH_31"/>
    <property type="match status" value="1"/>
</dbReference>
<reference evidence="1 2" key="1">
    <citation type="submission" date="2017-10" db="EMBL/GenBank/DDBJ databases">
        <title>Sequencing the genomes of 1000 actinobacteria strains.</title>
        <authorList>
            <person name="Klenk H.-P."/>
        </authorList>
    </citation>
    <scope>NUCLEOTIDE SEQUENCE [LARGE SCALE GENOMIC DNA]</scope>
    <source>
        <strain evidence="1 2">DSM 21801</strain>
    </source>
</reference>
<dbReference type="Gene3D" id="1.10.3100.10">
    <property type="entry name" value="Putative cytoplasmic protein"/>
    <property type="match status" value="1"/>
</dbReference>
<organism evidence="1 2">
    <name type="scientific">Serinibacter salmoneus</name>
    <dbReference type="NCBI Taxonomy" id="556530"/>
    <lineage>
        <taxon>Bacteria</taxon>
        <taxon>Bacillati</taxon>
        <taxon>Actinomycetota</taxon>
        <taxon>Actinomycetes</taxon>
        <taxon>Micrococcales</taxon>
        <taxon>Beutenbergiaceae</taxon>
        <taxon>Serinibacter</taxon>
    </lineage>
</organism>
<dbReference type="GO" id="GO:0003677">
    <property type="term" value="F:DNA binding"/>
    <property type="evidence" value="ECO:0007669"/>
    <property type="project" value="InterPro"/>
</dbReference>
<dbReference type="InterPro" id="IPR001387">
    <property type="entry name" value="Cro/C1-type_HTH"/>
</dbReference>
<evidence type="ECO:0000313" key="2">
    <source>
        <dbReference type="Proteomes" id="UP000224915"/>
    </source>
</evidence>
<comment type="caution">
    <text evidence="1">The sequence shown here is derived from an EMBL/GenBank/DDBJ whole genome shotgun (WGS) entry which is preliminary data.</text>
</comment>
<sequence length="110" mass="12887">MSVDMDRMTGAELRARRHRLGVQGPWMADRLGVRQDTYRRWESGRDPIPVRVRDEVAAVEDITDQWVETVREWIEDTGQSAPWDPLPHAQPDMVAQPQWWLQVVLRAIED</sequence>
<dbReference type="SUPFAM" id="SSF47413">
    <property type="entry name" value="lambda repressor-like DNA-binding domains"/>
    <property type="match status" value="1"/>
</dbReference>